<dbReference type="EMBL" id="JANBVB010002174">
    <property type="protein sequence ID" value="KAJ2887683.1"/>
    <property type="molecule type" value="Genomic_DNA"/>
</dbReference>
<protein>
    <submittedName>
        <fullName evidence="1">Uncharacterized protein</fullName>
    </submittedName>
</protein>
<accession>A0ACC1LWU4</accession>
<sequence length="303" mass="31729">AVRCIRGFAEEITAVEFAGEHSLVAASGSSIFVYDQRKLDLISHAVDSATSSFASNGGGEVQALSARGDFVAFVDDDGCLAVCDITDDSLSSNTVVPFSGGHDALAGCVCMHPDEPVVASGGFDSKVLLWDMASETTTKTFVADASNTVHDTETGRQLVNPPFVYTLDFVPGADDGHALQFVSGHADGRLMCVGGETTFSWSSCHGYSISALRFMRAKPEILATASLDCTLALWDAESVVSPDVAVDANAAAECMTAALVLGDRPCLLVQVELDAKPDTLASSETAPVIYIDQGRDVIAYTIA</sequence>
<feature type="non-terminal residue" evidence="1">
    <location>
        <position position="1"/>
    </location>
</feature>
<dbReference type="Proteomes" id="UP001139981">
    <property type="component" value="Unassembled WGS sequence"/>
</dbReference>
<comment type="caution">
    <text evidence="1">The sequence shown here is derived from an EMBL/GenBank/DDBJ whole genome shotgun (WGS) entry which is preliminary data.</text>
</comment>
<reference evidence="1" key="1">
    <citation type="submission" date="2022-07" db="EMBL/GenBank/DDBJ databases">
        <title>Phylogenomic reconstructions and comparative analyses of Kickxellomycotina fungi.</title>
        <authorList>
            <person name="Reynolds N.K."/>
            <person name="Stajich J.E."/>
            <person name="Barry K."/>
            <person name="Grigoriev I.V."/>
            <person name="Crous P."/>
            <person name="Smith M.E."/>
        </authorList>
    </citation>
    <scope>NUCLEOTIDE SEQUENCE</scope>
    <source>
        <strain evidence="1">CBS 190363</strain>
    </source>
</reference>
<name>A0ACC1LWU4_9FUNG</name>
<keyword evidence="2" id="KW-1185">Reference proteome</keyword>
<proteinExistence type="predicted"/>
<evidence type="ECO:0000313" key="2">
    <source>
        <dbReference type="Proteomes" id="UP001139981"/>
    </source>
</evidence>
<organism evidence="1 2">
    <name type="scientific">Coemansia aciculifera</name>
    <dbReference type="NCBI Taxonomy" id="417176"/>
    <lineage>
        <taxon>Eukaryota</taxon>
        <taxon>Fungi</taxon>
        <taxon>Fungi incertae sedis</taxon>
        <taxon>Zoopagomycota</taxon>
        <taxon>Kickxellomycotina</taxon>
        <taxon>Kickxellomycetes</taxon>
        <taxon>Kickxellales</taxon>
        <taxon>Kickxellaceae</taxon>
        <taxon>Coemansia</taxon>
    </lineage>
</organism>
<gene>
    <name evidence="1" type="ORF">IWW38_005088</name>
</gene>
<evidence type="ECO:0000313" key="1">
    <source>
        <dbReference type="EMBL" id="KAJ2887683.1"/>
    </source>
</evidence>